<dbReference type="AlphaFoldDB" id="A0A927WBH9"/>
<dbReference type="GO" id="GO:0006355">
    <property type="term" value="P:regulation of DNA-templated transcription"/>
    <property type="evidence" value="ECO:0007669"/>
    <property type="project" value="InterPro"/>
</dbReference>
<dbReference type="Proteomes" id="UP000768462">
    <property type="component" value="Unassembled WGS sequence"/>
</dbReference>
<reference evidence="1" key="1">
    <citation type="submission" date="2019-04" db="EMBL/GenBank/DDBJ databases">
        <title>Evolution of Biomass-Degrading Anaerobic Consortia Revealed by Metagenomics.</title>
        <authorList>
            <person name="Peng X."/>
        </authorList>
    </citation>
    <scope>NUCLEOTIDE SEQUENCE</scope>
    <source>
        <strain evidence="1">SIG254</strain>
    </source>
</reference>
<dbReference type="InterPro" id="IPR013321">
    <property type="entry name" value="Arc_rbn_hlx_hlx"/>
</dbReference>
<evidence type="ECO:0000313" key="2">
    <source>
        <dbReference type="Proteomes" id="UP000768462"/>
    </source>
</evidence>
<organism evidence="1 2">
    <name type="scientific">Clostridium sulfidigenes</name>
    <dbReference type="NCBI Taxonomy" id="318464"/>
    <lineage>
        <taxon>Bacteria</taxon>
        <taxon>Bacillati</taxon>
        <taxon>Bacillota</taxon>
        <taxon>Clostridia</taxon>
        <taxon>Eubacteriales</taxon>
        <taxon>Clostridiaceae</taxon>
        <taxon>Clostridium</taxon>
    </lineage>
</organism>
<proteinExistence type="predicted"/>
<dbReference type="RefSeq" id="WP_051823997.1">
    <property type="nucleotide sequence ID" value="NZ_JBQHQR010000003.1"/>
</dbReference>
<name>A0A927WBH9_9CLOT</name>
<evidence type="ECO:0000313" key="1">
    <source>
        <dbReference type="EMBL" id="MBE6060175.1"/>
    </source>
</evidence>
<gene>
    <name evidence="1" type="ORF">E7215_08395</name>
</gene>
<dbReference type="Gene3D" id="1.10.1220.10">
    <property type="entry name" value="Met repressor-like"/>
    <property type="match status" value="1"/>
</dbReference>
<protein>
    <submittedName>
        <fullName evidence="1">CopG family transcriptional regulator</fullName>
    </submittedName>
</protein>
<sequence length="87" mass="10106">MGSSKKFILNFGSSFCEKFNDVDKKQFITNSKLIMDYGIVYSEGYNSNSYIEKMKQGYLAMRELNLELSEYGFESYINDLSEYEASL</sequence>
<comment type="caution">
    <text evidence="1">The sequence shown here is derived from an EMBL/GenBank/DDBJ whole genome shotgun (WGS) entry which is preliminary data.</text>
</comment>
<accession>A0A927WBH9</accession>
<dbReference type="EMBL" id="SVCM01000093">
    <property type="protein sequence ID" value="MBE6060175.1"/>
    <property type="molecule type" value="Genomic_DNA"/>
</dbReference>